<dbReference type="Pfam" id="PF00078">
    <property type="entry name" value="RVT_1"/>
    <property type="match status" value="1"/>
</dbReference>
<keyword evidence="5" id="KW-1185">Reference proteome</keyword>
<evidence type="ECO:0000259" key="2">
    <source>
        <dbReference type="PROSITE" id="PS50829"/>
    </source>
</evidence>
<feature type="domain" description="GYF" evidence="2">
    <location>
        <begin position="397"/>
        <end position="453"/>
    </location>
</feature>
<dbReference type="Pfam" id="PF02213">
    <property type="entry name" value="GYF"/>
    <property type="match status" value="1"/>
</dbReference>
<dbReference type="Proteomes" id="UP001487740">
    <property type="component" value="Unassembled WGS sequence"/>
</dbReference>
<dbReference type="EMBL" id="JARAKH010000002">
    <property type="protein sequence ID" value="KAK8406392.1"/>
    <property type="molecule type" value="Genomic_DNA"/>
</dbReference>
<accession>A0AAW0V227</accession>
<evidence type="ECO:0000313" key="5">
    <source>
        <dbReference type="Proteomes" id="UP001487740"/>
    </source>
</evidence>
<dbReference type="PROSITE" id="PS50829">
    <property type="entry name" value="GYF"/>
    <property type="match status" value="1"/>
</dbReference>
<dbReference type="PANTHER" id="PTHR13138:SF3">
    <property type="entry name" value="CD2 ANTIGEN CYTOPLASMIC TAIL-BINDING PROTEIN 2"/>
    <property type="match status" value="1"/>
</dbReference>
<feature type="domain" description="Reverse transcriptase" evidence="3">
    <location>
        <begin position="1"/>
        <end position="116"/>
    </location>
</feature>
<dbReference type="PANTHER" id="PTHR13138">
    <property type="entry name" value="PROTEIN LIN1"/>
    <property type="match status" value="1"/>
</dbReference>
<sequence length="458" mass="52935">MNDFLKDREMRVIIRDKCSPWKEVISGISQGSILAPNMVAIYINDLDEGIDSYMSFFTDDAKLLGRVSKEGNYEMLQQDLDKIWEWSCKWRMEFNVKKYSIMEFGKSKHRISGEEMSRKRAPGPYNYDDDEDYVPSKAVKYSEREDVGPLKVKKHTLDSDEEEDELEGGGGQGEDKNYDVLKEEDIDGQEEKTVDFEGDTPITPFNMKEEMEDGHFDGDGFYHFKKDTVQIKDAWLDDIDWMKIKRCEGDEKKYGSDVESDTESEEAVSSIIEVYKEIMVFLMEGETVAKALKRLGGNKKISSAQKWKLKKTGGDGSENGSQNMSNFLKLTELANKIIETGNMDIYQETYEIIKLKIERSKAPGTAPVLDMFAEEDQKTTDASQKDASQEGQDCVEKVSWEIRWEDKEDAEVHGPFPNEKMLQWQESGYFDKVAYVRRVSDRARTWYSTKRIDFELYS</sequence>
<dbReference type="Gene3D" id="3.30.1490.40">
    <property type="match status" value="1"/>
</dbReference>
<dbReference type="InterPro" id="IPR035445">
    <property type="entry name" value="GYF-like_dom_sf"/>
</dbReference>
<dbReference type="GO" id="GO:0005682">
    <property type="term" value="C:U5 snRNP"/>
    <property type="evidence" value="ECO:0007669"/>
    <property type="project" value="InterPro"/>
</dbReference>
<reference evidence="4 5" key="1">
    <citation type="submission" date="2023-03" db="EMBL/GenBank/DDBJ databases">
        <title>High-quality genome of Scylla paramamosain provides insights in environmental adaptation.</title>
        <authorList>
            <person name="Zhang L."/>
        </authorList>
    </citation>
    <scope>NUCLEOTIDE SEQUENCE [LARGE SCALE GENOMIC DNA]</scope>
    <source>
        <strain evidence="4">LZ_2023a</strain>
        <tissue evidence="4">Muscle</tissue>
    </source>
</reference>
<name>A0AAW0V227_SCYPA</name>
<feature type="region of interest" description="Disordered" evidence="1">
    <location>
        <begin position="112"/>
        <end position="132"/>
    </location>
</feature>
<organism evidence="4 5">
    <name type="scientific">Scylla paramamosain</name>
    <name type="common">Mud crab</name>
    <dbReference type="NCBI Taxonomy" id="85552"/>
    <lineage>
        <taxon>Eukaryota</taxon>
        <taxon>Metazoa</taxon>
        <taxon>Ecdysozoa</taxon>
        <taxon>Arthropoda</taxon>
        <taxon>Crustacea</taxon>
        <taxon>Multicrustacea</taxon>
        <taxon>Malacostraca</taxon>
        <taxon>Eumalacostraca</taxon>
        <taxon>Eucarida</taxon>
        <taxon>Decapoda</taxon>
        <taxon>Pleocyemata</taxon>
        <taxon>Brachyura</taxon>
        <taxon>Eubrachyura</taxon>
        <taxon>Portunoidea</taxon>
        <taxon>Portunidae</taxon>
        <taxon>Portuninae</taxon>
        <taxon>Scylla</taxon>
    </lineage>
</organism>
<dbReference type="AlphaFoldDB" id="A0AAW0V227"/>
<comment type="caution">
    <text evidence="4">The sequence shown here is derived from an EMBL/GenBank/DDBJ whole genome shotgun (WGS) entry which is preliminary data.</text>
</comment>
<evidence type="ECO:0000256" key="1">
    <source>
        <dbReference type="SAM" id="MobiDB-lite"/>
    </source>
</evidence>
<dbReference type="FunFam" id="3.30.1490.40:FF:000005">
    <property type="entry name" value="CD2 antigen cytoplasmic tail-binding protein 2"/>
    <property type="match status" value="1"/>
</dbReference>
<dbReference type="InterPro" id="IPR003169">
    <property type="entry name" value="GYF"/>
</dbReference>
<gene>
    <name evidence="4" type="ORF">O3P69_007228</name>
</gene>
<dbReference type="PROSITE" id="PS50878">
    <property type="entry name" value="RT_POL"/>
    <property type="match status" value="1"/>
</dbReference>
<evidence type="ECO:0000313" key="4">
    <source>
        <dbReference type="EMBL" id="KAK8406392.1"/>
    </source>
</evidence>
<evidence type="ECO:0008006" key="6">
    <source>
        <dbReference type="Google" id="ProtNLM"/>
    </source>
</evidence>
<dbReference type="SUPFAM" id="SSF55277">
    <property type="entry name" value="GYF domain"/>
    <property type="match status" value="1"/>
</dbReference>
<dbReference type="InterPro" id="IPR000477">
    <property type="entry name" value="RT_dom"/>
</dbReference>
<dbReference type="InterPro" id="IPR039905">
    <property type="entry name" value="CD2BP2/Lin1"/>
</dbReference>
<proteinExistence type="predicted"/>
<dbReference type="SMART" id="SM00444">
    <property type="entry name" value="GYF"/>
    <property type="match status" value="1"/>
</dbReference>
<evidence type="ECO:0000259" key="3">
    <source>
        <dbReference type="PROSITE" id="PS50878"/>
    </source>
</evidence>
<feature type="region of interest" description="Disordered" evidence="1">
    <location>
        <begin position="150"/>
        <end position="178"/>
    </location>
</feature>
<protein>
    <recommendedName>
        <fullName evidence="6">CD2 antigen cytoplasmic tail-binding protein 2</fullName>
    </recommendedName>
</protein>